<dbReference type="SUPFAM" id="SSF53098">
    <property type="entry name" value="Ribonuclease H-like"/>
    <property type="match status" value="1"/>
</dbReference>
<dbReference type="EMBL" id="JAAKFY010000004">
    <property type="protein sequence ID" value="KAF3858797.1"/>
    <property type="molecule type" value="Genomic_DNA"/>
</dbReference>
<proteinExistence type="predicted"/>
<dbReference type="GO" id="GO:0008270">
    <property type="term" value="F:zinc ion binding"/>
    <property type="evidence" value="ECO:0007669"/>
    <property type="project" value="UniProtKB-KW"/>
</dbReference>
<evidence type="ECO:0000256" key="1">
    <source>
        <dbReference type="ARBA" id="ARBA00004123"/>
    </source>
</evidence>
<evidence type="ECO:0000256" key="5">
    <source>
        <dbReference type="ARBA" id="ARBA00023242"/>
    </source>
</evidence>
<dbReference type="Pfam" id="PF05699">
    <property type="entry name" value="Dimer_Tnp_hAT"/>
    <property type="match status" value="1"/>
</dbReference>
<dbReference type="InterPro" id="IPR052035">
    <property type="entry name" value="ZnF_BED_domain_contain"/>
</dbReference>
<sequence length="276" mass="32256">MAKTVLQEKQAILKLPQHSLILYVRTRWNSLHLMLERFLKQYPAIQAASLDQRLRKPMERDRLVRFTDEDLRRAEDFIRLMRVMYTSTLCFSSEKNPTSGQILPILKKLEMHFTVADDTVFVSNLKKQVWGNLSKRYQSDEIRNFLEEATALDPRFKQKMDDNAAQMQPCKTPKMTPLEELFADEDAQKVTPQQNSMSIQDQVEKELHMYKAMGWWNMRTTYPCLSDMAFSYLCVQASSTPSERVFSTAGDTICAERSRILPEKADMLVFLKKNCF</sequence>
<keyword evidence="3" id="KW-0863">Zinc-finger</keyword>
<dbReference type="GO" id="GO:0005634">
    <property type="term" value="C:nucleus"/>
    <property type="evidence" value="ECO:0007669"/>
    <property type="project" value="UniProtKB-SubCell"/>
</dbReference>
<evidence type="ECO:0000256" key="3">
    <source>
        <dbReference type="ARBA" id="ARBA00022771"/>
    </source>
</evidence>
<feature type="domain" description="HAT C-terminal dimerisation" evidence="6">
    <location>
        <begin position="211"/>
        <end position="274"/>
    </location>
</feature>
<name>A0A7J5ZDK6_DISMA</name>
<keyword evidence="4" id="KW-0862">Zinc</keyword>
<gene>
    <name evidence="7" type="ORF">F7725_011998</name>
</gene>
<comment type="subcellular location">
    <subcellularLocation>
        <location evidence="1">Nucleus</location>
    </subcellularLocation>
</comment>
<dbReference type="InterPro" id="IPR012337">
    <property type="entry name" value="RNaseH-like_sf"/>
</dbReference>
<accession>A0A7J5ZDK6</accession>
<evidence type="ECO:0000256" key="2">
    <source>
        <dbReference type="ARBA" id="ARBA00022723"/>
    </source>
</evidence>
<keyword evidence="2" id="KW-0479">Metal-binding</keyword>
<evidence type="ECO:0000256" key="4">
    <source>
        <dbReference type="ARBA" id="ARBA00022833"/>
    </source>
</evidence>
<dbReference type="GO" id="GO:0046983">
    <property type="term" value="F:protein dimerization activity"/>
    <property type="evidence" value="ECO:0007669"/>
    <property type="project" value="InterPro"/>
</dbReference>
<comment type="caution">
    <text evidence="7">The sequence shown here is derived from an EMBL/GenBank/DDBJ whole genome shotgun (WGS) entry which is preliminary data.</text>
</comment>
<organism evidence="7 8">
    <name type="scientific">Dissostichus mawsoni</name>
    <name type="common">Antarctic cod</name>
    <dbReference type="NCBI Taxonomy" id="36200"/>
    <lineage>
        <taxon>Eukaryota</taxon>
        <taxon>Metazoa</taxon>
        <taxon>Chordata</taxon>
        <taxon>Craniata</taxon>
        <taxon>Vertebrata</taxon>
        <taxon>Euteleostomi</taxon>
        <taxon>Actinopterygii</taxon>
        <taxon>Neopterygii</taxon>
        <taxon>Teleostei</taxon>
        <taxon>Neoteleostei</taxon>
        <taxon>Acanthomorphata</taxon>
        <taxon>Eupercaria</taxon>
        <taxon>Perciformes</taxon>
        <taxon>Notothenioidei</taxon>
        <taxon>Nototheniidae</taxon>
        <taxon>Dissostichus</taxon>
    </lineage>
</organism>
<reference evidence="7 8" key="1">
    <citation type="submission" date="2020-03" db="EMBL/GenBank/DDBJ databases">
        <title>Dissostichus mawsoni Genome sequencing and assembly.</title>
        <authorList>
            <person name="Park H."/>
        </authorList>
    </citation>
    <scope>NUCLEOTIDE SEQUENCE [LARGE SCALE GENOMIC DNA]</scope>
    <source>
        <strain evidence="7">DM0001</strain>
        <tissue evidence="7">Muscle</tissue>
    </source>
</reference>
<keyword evidence="8" id="KW-1185">Reference proteome</keyword>
<dbReference type="AlphaFoldDB" id="A0A7J5ZDK6"/>
<evidence type="ECO:0000313" key="7">
    <source>
        <dbReference type="EMBL" id="KAF3858797.1"/>
    </source>
</evidence>
<dbReference type="PANTHER" id="PTHR46481">
    <property type="entry name" value="ZINC FINGER BED DOMAIN-CONTAINING PROTEIN 4"/>
    <property type="match status" value="1"/>
</dbReference>
<dbReference type="PANTHER" id="PTHR46481:SF10">
    <property type="entry name" value="ZINC FINGER BED DOMAIN-CONTAINING PROTEIN 39"/>
    <property type="match status" value="1"/>
</dbReference>
<keyword evidence="5" id="KW-0539">Nucleus</keyword>
<dbReference type="InterPro" id="IPR008906">
    <property type="entry name" value="HATC_C_dom"/>
</dbReference>
<evidence type="ECO:0000259" key="6">
    <source>
        <dbReference type="Pfam" id="PF05699"/>
    </source>
</evidence>
<dbReference type="OrthoDB" id="10050977at2759"/>
<protein>
    <recommendedName>
        <fullName evidence="6">HAT C-terminal dimerisation domain-containing protein</fullName>
    </recommendedName>
</protein>
<evidence type="ECO:0000313" key="8">
    <source>
        <dbReference type="Proteomes" id="UP000518266"/>
    </source>
</evidence>
<dbReference type="Proteomes" id="UP000518266">
    <property type="component" value="Unassembled WGS sequence"/>
</dbReference>